<feature type="transmembrane region" description="Helical" evidence="10">
    <location>
        <begin position="709"/>
        <end position="731"/>
    </location>
</feature>
<feature type="domain" description="G-protein coupled receptors family 3 profile" evidence="12">
    <location>
        <begin position="575"/>
        <end position="765"/>
    </location>
</feature>
<dbReference type="InterPro" id="IPR000337">
    <property type="entry name" value="GPCR_3"/>
</dbReference>
<protein>
    <recommendedName>
        <fullName evidence="12">G-protein coupled receptors family 3 profile domain-containing protein</fullName>
    </recommendedName>
</protein>
<dbReference type="AlphaFoldDB" id="A0AAD2G3D0"/>
<evidence type="ECO:0000256" key="3">
    <source>
        <dbReference type="ARBA" id="ARBA00022989"/>
    </source>
</evidence>
<evidence type="ECO:0000256" key="8">
    <source>
        <dbReference type="ARBA" id="ARBA00023224"/>
    </source>
</evidence>
<keyword evidence="4" id="KW-0297">G-protein coupled receptor</keyword>
<evidence type="ECO:0000259" key="12">
    <source>
        <dbReference type="PROSITE" id="PS50259"/>
    </source>
</evidence>
<feature type="compositionally biased region" description="Polar residues" evidence="9">
    <location>
        <begin position="923"/>
        <end position="932"/>
    </location>
</feature>
<feature type="transmembrane region" description="Helical" evidence="10">
    <location>
        <begin position="581"/>
        <end position="600"/>
    </location>
</feature>
<sequence length="932" mass="102442">MIMTKLPMLLSNLLWFANVISAFQVDTVVVSRGVVEPFGFFAAEENLTANCVYDDKIILRHPSSLNESDRFYNLGNAMLKAATITVDRINKDNCGVVVGGRRYAIELHSYSDDSDGDKTAAVTRAIVNQSNFLLAGYSTTLANIQNPIADTSNRISITAGSSGASAHAASRHAFGMLPPSTTYTKNGWLALKAKGAKTAAIVKDDNLVACGEDEAAFHGLELVYYQENAPVNQTYEVLEEAAYQVSLLDPEVVFVCLRGDPADWVKAMRKHDWTPKAVIWGGGGRFGSDDFVERVGSDAQYIMGMASWDKSLPPIKDAITGWVPEEFFDFFQSAAGIPPAYQYVAQSAAISILLQAAVKAGSLDDTDAILEILQTESFSTVYGEVSFDENGQNEASYPLLLQYDMNRTLQLLHPEELRSGNFEMVYPMPTWKNRDCTILSNCTETGGGCGVDGQCTCPEESISKGIGETAHCRLPPLEEDMTYISDGLIHLGWALVVIQGLVSLFLFAWTCRYRETNIVKASQPLFLHMVSFGCCVLSWTIIPASVQGDYRYLQDPETRQETDLLNDQISNADFACMAAPWLFGYGFSIVFSALFAKIYRVRMIVASAVSFRRTRVHVKDVMYIMVGILGGESIILLLWSLISPLTWEREVILGDEYGLTLISSGRCVSDYSLVFLLIFLGFNLFILFYALVLCYLTRTYPSEFAESRWITACVISYMQILLLAVPILAIVEGNNNVAFFGRAAIVFLMSMSASLLVFGPKMYALHYTRSEQDEADLVTRSKIFDRMSAAVSQKNSDRNDATVSGLNQNGNRHSRDSSSSAGMPKNSWAMVGYEDSEFISKSITGSAFFKSSNDSTSDQSTEPPTKRSASISQIEPIEEGRNEQAPSSKRSQSEKVDSSTRSNSANSVDVWVEAASDSKPQRDSASSGADAT</sequence>
<dbReference type="PRINTS" id="PR01176">
    <property type="entry name" value="GABABRECEPTR"/>
</dbReference>
<dbReference type="GO" id="GO:0004965">
    <property type="term" value="F:G protein-coupled GABA receptor activity"/>
    <property type="evidence" value="ECO:0007669"/>
    <property type="project" value="InterPro"/>
</dbReference>
<feature type="compositionally biased region" description="Polar residues" evidence="9">
    <location>
        <begin position="801"/>
        <end position="821"/>
    </location>
</feature>
<evidence type="ECO:0000256" key="7">
    <source>
        <dbReference type="ARBA" id="ARBA00023180"/>
    </source>
</evidence>
<evidence type="ECO:0000313" key="13">
    <source>
        <dbReference type="EMBL" id="CAJ1961329.1"/>
    </source>
</evidence>
<dbReference type="PROSITE" id="PS50259">
    <property type="entry name" value="G_PROTEIN_RECEP_F3_4"/>
    <property type="match status" value="1"/>
</dbReference>
<keyword evidence="11" id="KW-0732">Signal</keyword>
<evidence type="ECO:0000256" key="5">
    <source>
        <dbReference type="ARBA" id="ARBA00023136"/>
    </source>
</evidence>
<dbReference type="EMBL" id="CAKOGP040002091">
    <property type="protein sequence ID" value="CAJ1961329.1"/>
    <property type="molecule type" value="Genomic_DNA"/>
</dbReference>
<keyword evidence="5 10" id="KW-0472">Membrane</keyword>
<feature type="compositionally biased region" description="Polar residues" evidence="9">
    <location>
        <begin position="849"/>
        <end position="873"/>
    </location>
</feature>
<gene>
    <name evidence="13" type="ORF">CYCCA115_LOCUS19143</name>
</gene>
<keyword evidence="14" id="KW-1185">Reference proteome</keyword>
<evidence type="ECO:0000256" key="9">
    <source>
        <dbReference type="SAM" id="MobiDB-lite"/>
    </source>
</evidence>
<dbReference type="GO" id="GO:0038039">
    <property type="term" value="C:G protein-coupled receptor heterodimeric complex"/>
    <property type="evidence" value="ECO:0007669"/>
    <property type="project" value="TreeGrafter"/>
</dbReference>
<feature type="signal peptide" evidence="11">
    <location>
        <begin position="1"/>
        <end position="22"/>
    </location>
</feature>
<feature type="transmembrane region" description="Helical" evidence="10">
    <location>
        <begin position="621"/>
        <end position="642"/>
    </location>
</feature>
<dbReference type="SUPFAM" id="SSF53822">
    <property type="entry name" value="Periplasmic binding protein-like I"/>
    <property type="match status" value="1"/>
</dbReference>
<dbReference type="InterPro" id="IPR028082">
    <property type="entry name" value="Peripla_BP_I"/>
</dbReference>
<feature type="transmembrane region" description="Helical" evidence="10">
    <location>
        <begin position="737"/>
        <end position="759"/>
    </location>
</feature>
<dbReference type="Gene3D" id="3.40.50.2300">
    <property type="match status" value="2"/>
</dbReference>
<name>A0AAD2G3D0_9STRA</name>
<keyword evidence="2 10" id="KW-0812">Transmembrane</keyword>
<dbReference type="PRINTS" id="PR00248">
    <property type="entry name" value="GPCRMGR"/>
</dbReference>
<dbReference type="InterPro" id="IPR017978">
    <property type="entry name" value="GPCR_3_C"/>
</dbReference>
<feature type="transmembrane region" description="Helical" evidence="10">
    <location>
        <begin position="673"/>
        <end position="697"/>
    </location>
</feature>
<evidence type="ECO:0000313" key="14">
    <source>
        <dbReference type="Proteomes" id="UP001295423"/>
    </source>
</evidence>
<keyword evidence="3 10" id="KW-1133">Transmembrane helix</keyword>
<accession>A0AAD2G3D0</accession>
<feature type="chain" id="PRO_5042065918" description="G-protein coupled receptors family 3 profile domain-containing protein" evidence="11">
    <location>
        <begin position="23"/>
        <end position="932"/>
    </location>
</feature>
<feature type="region of interest" description="Disordered" evidence="9">
    <location>
        <begin position="790"/>
        <end position="825"/>
    </location>
</feature>
<keyword evidence="6" id="KW-0675">Receptor</keyword>
<evidence type="ECO:0000256" key="4">
    <source>
        <dbReference type="ARBA" id="ARBA00023040"/>
    </source>
</evidence>
<dbReference type="PANTHER" id="PTHR10519">
    <property type="entry name" value="GABA-B RECEPTOR"/>
    <property type="match status" value="1"/>
</dbReference>
<comment type="subcellular location">
    <subcellularLocation>
        <location evidence="1">Membrane</location>
        <topology evidence="1">Multi-pass membrane protein</topology>
    </subcellularLocation>
</comment>
<dbReference type="Pfam" id="PF00003">
    <property type="entry name" value="7tm_3"/>
    <property type="match status" value="1"/>
</dbReference>
<keyword evidence="8" id="KW-0807">Transducer</keyword>
<organism evidence="13 14">
    <name type="scientific">Cylindrotheca closterium</name>
    <dbReference type="NCBI Taxonomy" id="2856"/>
    <lineage>
        <taxon>Eukaryota</taxon>
        <taxon>Sar</taxon>
        <taxon>Stramenopiles</taxon>
        <taxon>Ochrophyta</taxon>
        <taxon>Bacillariophyta</taxon>
        <taxon>Bacillariophyceae</taxon>
        <taxon>Bacillariophycidae</taxon>
        <taxon>Bacillariales</taxon>
        <taxon>Bacillariaceae</taxon>
        <taxon>Cylindrotheca</taxon>
    </lineage>
</organism>
<feature type="transmembrane region" description="Helical" evidence="10">
    <location>
        <begin position="525"/>
        <end position="546"/>
    </location>
</feature>
<evidence type="ECO:0000256" key="1">
    <source>
        <dbReference type="ARBA" id="ARBA00004141"/>
    </source>
</evidence>
<dbReference type="CDD" id="cd15047">
    <property type="entry name" value="7tmC_GABA-B-like"/>
    <property type="match status" value="1"/>
</dbReference>
<comment type="caution">
    <text evidence="13">The sequence shown here is derived from an EMBL/GenBank/DDBJ whole genome shotgun (WGS) entry which is preliminary data.</text>
</comment>
<dbReference type="PANTHER" id="PTHR10519:SF20">
    <property type="entry name" value="G-PROTEIN COUPLED RECEPTOR 156-RELATED"/>
    <property type="match status" value="1"/>
</dbReference>
<evidence type="ECO:0000256" key="11">
    <source>
        <dbReference type="SAM" id="SignalP"/>
    </source>
</evidence>
<evidence type="ECO:0000256" key="2">
    <source>
        <dbReference type="ARBA" id="ARBA00022692"/>
    </source>
</evidence>
<feature type="region of interest" description="Disordered" evidence="9">
    <location>
        <begin position="849"/>
        <end position="932"/>
    </location>
</feature>
<evidence type="ECO:0000256" key="6">
    <source>
        <dbReference type="ARBA" id="ARBA00023170"/>
    </source>
</evidence>
<feature type="transmembrane region" description="Helical" evidence="10">
    <location>
        <begin position="491"/>
        <end position="513"/>
    </location>
</feature>
<dbReference type="InterPro" id="IPR002455">
    <property type="entry name" value="GPCR3_GABA-B"/>
</dbReference>
<keyword evidence="7" id="KW-0325">Glycoprotein</keyword>
<dbReference type="Proteomes" id="UP001295423">
    <property type="component" value="Unassembled WGS sequence"/>
</dbReference>
<evidence type="ECO:0000256" key="10">
    <source>
        <dbReference type="SAM" id="Phobius"/>
    </source>
</evidence>
<reference evidence="13" key="1">
    <citation type="submission" date="2023-08" db="EMBL/GenBank/DDBJ databases">
        <authorList>
            <person name="Audoor S."/>
            <person name="Bilcke G."/>
        </authorList>
    </citation>
    <scope>NUCLEOTIDE SEQUENCE</scope>
</reference>
<proteinExistence type="predicted"/>